<feature type="region of interest" description="Disordered" evidence="1">
    <location>
        <begin position="113"/>
        <end position="227"/>
    </location>
</feature>
<dbReference type="InParanoid" id="I7MH53"/>
<accession>I7MH53</accession>
<dbReference type="RefSeq" id="XP_976679.2">
    <property type="nucleotide sequence ID" value="XM_971586.3"/>
</dbReference>
<protein>
    <submittedName>
        <fullName evidence="3">FHA domain protein</fullName>
    </submittedName>
</protein>
<feature type="region of interest" description="Disordered" evidence="1">
    <location>
        <begin position="275"/>
        <end position="309"/>
    </location>
</feature>
<feature type="domain" description="FHA" evidence="2">
    <location>
        <begin position="28"/>
        <end position="77"/>
    </location>
</feature>
<dbReference type="SUPFAM" id="SSF49879">
    <property type="entry name" value="SMAD/FHA domain"/>
    <property type="match status" value="1"/>
</dbReference>
<evidence type="ECO:0000313" key="4">
    <source>
        <dbReference type="Proteomes" id="UP000009168"/>
    </source>
</evidence>
<dbReference type="PROSITE" id="PS50006">
    <property type="entry name" value="FHA_DOMAIN"/>
    <property type="match status" value="1"/>
</dbReference>
<dbReference type="PANTHER" id="PTHR23308">
    <property type="entry name" value="NUCLEAR INHIBITOR OF PROTEIN PHOSPHATASE-1"/>
    <property type="match status" value="1"/>
</dbReference>
<dbReference type="InterPro" id="IPR008984">
    <property type="entry name" value="SMAD_FHA_dom_sf"/>
</dbReference>
<keyword evidence="4" id="KW-1185">Reference proteome</keyword>
<dbReference type="OMA" id="NNWEASS"/>
<dbReference type="SMART" id="SM00240">
    <property type="entry name" value="FHA"/>
    <property type="match status" value="1"/>
</dbReference>
<dbReference type="InterPro" id="IPR050923">
    <property type="entry name" value="Cell_Proc_Reg/RNA_Proc"/>
</dbReference>
<feature type="compositionally biased region" description="Basic and acidic residues" evidence="1">
    <location>
        <begin position="212"/>
        <end position="227"/>
    </location>
</feature>
<dbReference type="Pfam" id="PF15477">
    <property type="entry name" value="SMAP"/>
    <property type="match status" value="1"/>
</dbReference>
<reference evidence="4" key="1">
    <citation type="journal article" date="2006" name="PLoS Biol.">
        <title>Macronuclear genome sequence of the ciliate Tetrahymena thermophila, a model eukaryote.</title>
        <authorList>
            <person name="Eisen J.A."/>
            <person name="Coyne R.S."/>
            <person name="Wu M."/>
            <person name="Wu D."/>
            <person name="Thiagarajan M."/>
            <person name="Wortman J.R."/>
            <person name="Badger J.H."/>
            <person name="Ren Q."/>
            <person name="Amedeo P."/>
            <person name="Jones K.M."/>
            <person name="Tallon L.J."/>
            <person name="Delcher A.L."/>
            <person name="Salzberg S.L."/>
            <person name="Silva J.C."/>
            <person name="Haas B.J."/>
            <person name="Majoros W.H."/>
            <person name="Farzad M."/>
            <person name="Carlton J.M."/>
            <person name="Smith R.K. Jr."/>
            <person name="Garg J."/>
            <person name="Pearlman R.E."/>
            <person name="Karrer K.M."/>
            <person name="Sun L."/>
            <person name="Manning G."/>
            <person name="Elde N.C."/>
            <person name="Turkewitz A.P."/>
            <person name="Asai D.J."/>
            <person name="Wilkes D.E."/>
            <person name="Wang Y."/>
            <person name="Cai H."/>
            <person name="Collins K."/>
            <person name="Stewart B.A."/>
            <person name="Lee S.R."/>
            <person name="Wilamowska K."/>
            <person name="Weinberg Z."/>
            <person name="Ruzzo W.L."/>
            <person name="Wloga D."/>
            <person name="Gaertig J."/>
            <person name="Frankel J."/>
            <person name="Tsao C.-C."/>
            <person name="Gorovsky M.A."/>
            <person name="Keeling P.J."/>
            <person name="Waller R.F."/>
            <person name="Patron N.J."/>
            <person name="Cherry J.M."/>
            <person name="Stover N.A."/>
            <person name="Krieger C.J."/>
            <person name="del Toro C."/>
            <person name="Ryder H.F."/>
            <person name="Williamson S.C."/>
            <person name="Barbeau R.A."/>
            <person name="Hamilton E.P."/>
            <person name="Orias E."/>
        </authorList>
    </citation>
    <scope>NUCLEOTIDE SEQUENCE [LARGE SCALE GENOMIC DNA]</scope>
    <source>
        <strain evidence="4">SB210</strain>
    </source>
</reference>
<sequence>MKRYILKLIDGKDSTTIQKWKLKKDNTYIIGRSDKVEIPIQQESISRKHAEICVLENSATIKDLGSANGTFIDDKIAKHNQIIFLKNGTKIYLGDSPNYLIVKEKERKAKVSEQSLQEQAEEQEEVEEQQTKEQKKLKKKKESKQKESDEDDEQEIEQKKEQKKKKSSKEQQEDRERSRSYEKEKQKSSKNEQKEPQTQEQKPNTSVSKDLNASDKRKLLWQNKKTDNLESKAQIYGKVEANAEETNKFFKLLGFKSSADGKSSTGAKVQNYFITKSGSDKQTMINDLESQYNEGMKRKNGNKGGLGYN</sequence>
<dbReference type="InterPro" id="IPR000253">
    <property type="entry name" value="FHA_dom"/>
</dbReference>
<dbReference type="Proteomes" id="UP000009168">
    <property type="component" value="Unassembled WGS sequence"/>
</dbReference>
<dbReference type="Gene3D" id="2.60.200.20">
    <property type="match status" value="1"/>
</dbReference>
<dbReference type="OrthoDB" id="308536at2759"/>
<gene>
    <name evidence="3" type="ORF">TTHERM_00548310</name>
</gene>
<dbReference type="AlphaFoldDB" id="I7MH53"/>
<feature type="compositionally biased region" description="Polar residues" evidence="1">
    <location>
        <begin position="275"/>
        <end position="293"/>
    </location>
</feature>
<feature type="compositionally biased region" description="Acidic residues" evidence="1">
    <location>
        <begin position="119"/>
        <end position="128"/>
    </location>
</feature>
<dbReference type="CDD" id="cd00060">
    <property type="entry name" value="FHA"/>
    <property type="match status" value="1"/>
</dbReference>
<dbReference type="Pfam" id="PF00498">
    <property type="entry name" value="FHA"/>
    <property type="match status" value="1"/>
</dbReference>
<dbReference type="GeneID" id="7822811"/>
<dbReference type="KEGG" id="tet:TTHERM_00548310"/>
<evidence type="ECO:0000256" key="1">
    <source>
        <dbReference type="SAM" id="MobiDB-lite"/>
    </source>
</evidence>
<dbReference type="InterPro" id="IPR028124">
    <property type="entry name" value="SMAP_dom"/>
</dbReference>
<dbReference type="eggNOG" id="ENOG502SWJS">
    <property type="taxonomic scope" value="Eukaryota"/>
</dbReference>
<name>I7MH53_TETTS</name>
<evidence type="ECO:0000259" key="2">
    <source>
        <dbReference type="PROSITE" id="PS50006"/>
    </source>
</evidence>
<dbReference type="HOGENOM" id="CLU_901636_0_0_1"/>
<organism evidence="3 4">
    <name type="scientific">Tetrahymena thermophila (strain SB210)</name>
    <dbReference type="NCBI Taxonomy" id="312017"/>
    <lineage>
        <taxon>Eukaryota</taxon>
        <taxon>Sar</taxon>
        <taxon>Alveolata</taxon>
        <taxon>Ciliophora</taxon>
        <taxon>Intramacronucleata</taxon>
        <taxon>Oligohymenophorea</taxon>
        <taxon>Hymenostomatida</taxon>
        <taxon>Tetrahymenina</taxon>
        <taxon>Tetrahymenidae</taxon>
        <taxon>Tetrahymena</taxon>
    </lineage>
</organism>
<proteinExistence type="predicted"/>
<evidence type="ECO:0000313" key="3">
    <source>
        <dbReference type="EMBL" id="EAR86084.2"/>
    </source>
</evidence>
<dbReference type="EMBL" id="GG662864">
    <property type="protein sequence ID" value="EAR86084.2"/>
    <property type="molecule type" value="Genomic_DNA"/>
</dbReference>
<feature type="compositionally biased region" description="Basic and acidic residues" evidence="1">
    <location>
        <begin position="168"/>
        <end position="197"/>
    </location>
</feature>